<evidence type="ECO:0000256" key="1">
    <source>
        <dbReference type="SAM" id="MobiDB-lite"/>
    </source>
</evidence>
<gene>
    <name evidence="2" type="ORF">FJY86_02925</name>
</gene>
<accession>A0A8T4C7J1</accession>
<dbReference type="AlphaFoldDB" id="A0A8T4C7J1"/>
<protein>
    <submittedName>
        <fullName evidence="2">Uncharacterized protein</fullName>
    </submittedName>
</protein>
<comment type="caution">
    <text evidence="2">The sequence shown here is derived from an EMBL/GenBank/DDBJ whole genome shotgun (WGS) entry which is preliminary data.</text>
</comment>
<evidence type="ECO:0000313" key="3">
    <source>
        <dbReference type="Proteomes" id="UP000774699"/>
    </source>
</evidence>
<name>A0A8T4C7J1_9ARCH</name>
<feature type="compositionally biased region" description="Basic and acidic residues" evidence="1">
    <location>
        <begin position="1"/>
        <end position="16"/>
    </location>
</feature>
<proteinExistence type="predicted"/>
<feature type="compositionally biased region" description="Polar residues" evidence="1">
    <location>
        <begin position="18"/>
        <end position="33"/>
    </location>
</feature>
<evidence type="ECO:0000313" key="2">
    <source>
        <dbReference type="EMBL" id="MBM3282267.1"/>
    </source>
</evidence>
<feature type="region of interest" description="Disordered" evidence="1">
    <location>
        <begin position="1"/>
        <end position="62"/>
    </location>
</feature>
<dbReference type="EMBL" id="VGJJ01000020">
    <property type="protein sequence ID" value="MBM3282267.1"/>
    <property type="molecule type" value="Genomic_DNA"/>
</dbReference>
<feature type="non-terminal residue" evidence="2">
    <location>
        <position position="62"/>
    </location>
</feature>
<sequence length="62" mass="6844">MDMFDLFRETDEKKSVESPAQTDSPPIQSSTRESVLENDSPEDAGLFTKSSSDDAELNSFPS</sequence>
<reference evidence="2" key="1">
    <citation type="submission" date="2019-03" db="EMBL/GenBank/DDBJ databases">
        <title>Lake Tanganyika Metagenome-Assembled Genomes (MAGs).</title>
        <authorList>
            <person name="Tran P."/>
        </authorList>
    </citation>
    <scope>NUCLEOTIDE SEQUENCE</scope>
    <source>
        <strain evidence="2">M_DeepCast_50m_m2_156</strain>
    </source>
</reference>
<organism evidence="2 3">
    <name type="scientific">Candidatus Iainarchaeum sp</name>
    <dbReference type="NCBI Taxonomy" id="3101447"/>
    <lineage>
        <taxon>Archaea</taxon>
        <taxon>Candidatus Iainarchaeota</taxon>
        <taxon>Candidatus Iainarchaeia</taxon>
        <taxon>Candidatus Iainarchaeales</taxon>
        <taxon>Candidatus Iainarchaeaceae</taxon>
        <taxon>Candidatus Iainarchaeum</taxon>
    </lineage>
</organism>
<dbReference type="Proteomes" id="UP000774699">
    <property type="component" value="Unassembled WGS sequence"/>
</dbReference>